<dbReference type="EMBL" id="ANPB02000001">
    <property type="protein sequence ID" value="KAF4491516.1"/>
    <property type="molecule type" value="Genomic_DNA"/>
</dbReference>
<reference evidence="1 2" key="1">
    <citation type="submission" date="2012-08" db="EMBL/GenBank/DDBJ databases">
        <authorList>
            <person name="Gan P.H.P."/>
            <person name="Ikeda K."/>
            <person name="Irieda H."/>
            <person name="Narusaka M."/>
            <person name="O'Connell R.J."/>
            <person name="Narusaka Y."/>
            <person name="Takano Y."/>
            <person name="Kubo Y."/>
            <person name="Shirasu K."/>
        </authorList>
    </citation>
    <scope>NUCLEOTIDE SEQUENCE [LARGE SCALE GENOMIC DNA]</scope>
    <source>
        <strain evidence="1 2">Nara gc5</strain>
    </source>
</reference>
<accession>A0A7J6JL82</accession>
<keyword evidence="2" id="KW-1185">Reference proteome</keyword>
<dbReference type="Proteomes" id="UP000011096">
    <property type="component" value="Unassembled WGS sequence"/>
</dbReference>
<evidence type="ECO:0000313" key="2">
    <source>
        <dbReference type="Proteomes" id="UP000011096"/>
    </source>
</evidence>
<evidence type="ECO:0000313" key="1">
    <source>
        <dbReference type="EMBL" id="KAF4491516.1"/>
    </source>
</evidence>
<dbReference type="OrthoDB" id="10275155at2759"/>
<proteinExistence type="predicted"/>
<comment type="caution">
    <text evidence="1">The sequence shown here is derived from an EMBL/GenBank/DDBJ whole genome shotgun (WGS) entry which is preliminary data.</text>
</comment>
<dbReference type="GeneID" id="90979603"/>
<dbReference type="AlphaFoldDB" id="A0A7J6JL82"/>
<name>A0A7J6JL82_COLFN</name>
<gene>
    <name evidence="1" type="ORF">CGGC5_v001116</name>
</gene>
<organism evidence="1 2">
    <name type="scientific">Colletotrichum fructicola (strain Nara gc5)</name>
    <name type="common">Anthracnose fungus</name>
    <name type="synonym">Colletotrichum gloeosporioides (strain Nara gc5)</name>
    <dbReference type="NCBI Taxonomy" id="1213859"/>
    <lineage>
        <taxon>Eukaryota</taxon>
        <taxon>Fungi</taxon>
        <taxon>Dikarya</taxon>
        <taxon>Ascomycota</taxon>
        <taxon>Pezizomycotina</taxon>
        <taxon>Sordariomycetes</taxon>
        <taxon>Hypocreomycetidae</taxon>
        <taxon>Glomerellales</taxon>
        <taxon>Glomerellaceae</taxon>
        <taxon>Colletotrichum</taxon>
        <taxon>Colletotrichum gloeosporioides species complex</taxon>
    </lineage>
</organism>
<reference evidence="1 2" key="2">
    <citation type="submission" date="2020-04" db="EMBL/GenBank/DDBJ databases">
        <title>Genome sequencing and assembly of multiple isolates from the Colletotrichum gloeosporioides species complex.</title>
        <authorList>
            <person name="Gan P."/>
            <person name="Shirasu K."/>
        </authorList>
    </citation>
    <scope>NUCLEOTIDE SEQUENCE [LARGE SCALE GENOMIC DNA]</scope>
    <source>
        <strain evidence="1 2">Nara gc5</strain>
    </source>
</reference>
<sequence length="79" mass="8635">MCPTLTPIAVVVAGLDCGGGAEMHRPSGRSLRTIDRSHYVDITVARPFESVDGSVETIEYINRFIKKKIPLSGEYGILE</sequence>
<dbReference type="RefSeq" id="XP_066009760.1">
    <property type="nucleotide sequence ID" value="XM_066150776.1"/>
</dbReference>
<dbReference type="InParanoid" id="A0A7J6JL82"/>
<protein>
    <submittedName>
        <fullName evidence="1">Uncharacterized protein</fullName>
    </submittedName>
</protein>